<dbReference type="Proteomes" id="UP000251717">
    <property type="component" value="Unassembled WGS sequence"/>
</dbReference>
<evidence type="ECO:0000313" key="1">
    <source>
        <dbReference type="EMBL" id="PWB87454.1"/>
    </source>
</evidence>
<proteinExistence type="predicted"/>
<reference evidence="1 2" key="1">
    <citation type="submission" date="2017-03" db="EMBL/GenBank/DDBJ databases">
        <title>Genome sequence of Methanobrevibacter thaueri.</title>
        <authorList>
            <person name="Poehlein A."/>
            <person name="Seedorf H."/>
            <person name="Daniel R."/>
        </authorList>
    </citation>
    <scope>NUCLEOTIDE SEQUENCE [LARGE SCALE GENOMIC DNA]</scope>
    <source>
        <strain evidence="1 2">DSM 11995</strain>
    </source>
</reference>
<name>A0A315XNK4_9EURY</name>
<organism evidence="1 2">
    <name type="scientific">Methanobrevibacter thaueri</name>
    <dbReference type="NCBI Taxonomy" id="190975"/>
    <lineage>
        <taxon>Archaea</taxon>
        <taxon>Methanobacteriati</taxon>
        <taxon>Methanobacteriota</taxon>
        <taxon>Methanomada group</taxon>
        <taxon>Methanobacteria</taxon>
        <taxon>Methanobacteriales</taxon>
        <taxon>Methanobacteriaceae</taxon>
        <taxon>Methanobrevibacter</taxon>
    </lineage>
</organism>
<dbReference type="AlphaFoldDB" id="A0A315XNK4"/>
<evidence type="ECO:0000313" key="2">
    <source>
        <dbReference type="Proteomes" id="UP000251717"/>
    </source>
</evidence>
<sequence length="45" mass="4991">MTKTLLASVKMASLSKNSCNLENCFSRIILSNNITKSSIILNFIK</sequence>
<accession>A0A315XNK4</accession>
<keyword evidence="2" id="KW-1185">Reference proteome</keyword>
<dbReference type="EMBL" id="MZGS01000020">
    <property type="protein sequence ID" value="PWB87454.1"/>
    <property type="molecule type" value="Genomic_DNA"/>
</dbReference>
<comment type="caution">
    <text evidence="1">The sequence shown here is derived from an EMBL/GenBank/DDBJ whole genome shotgun (WGS) entry which is preliminary data.</text>
</comment>
<protein>
    <submittedName>
        <fullName evidence="1">Uncharacterized protein</fullName>
    </submittedName>
</protein>
<gene>
    <name evidence="1" type="ORF">MBBTH_10200</name>
</gene>